<dbReference type="AlphaFoldDB" id="J1HP56"/>
<evidence type="ECO:0000256" key="1">
    <source>
        <dbReference type="SAM" id="MobiDB-lite"/>
    </source>
</evidence>
<comment type="caution">
    <text evidence="2">The sequence shown here is derived from an EMBL/GenBank/DDBJ whole genome shotgun (WGS) entry which is preliminary data.</text>
</comment>
<dbReference type="Gene3D" id="1.10.287.1060">
    <property type="entry name" value="ESAT-6-like"/>
    <property type="match status" value="1"/>
</dbReference>
<dbReference type="eggNOG" id="COG4842">
    <property type="taxonomic scope" value="Bacteria"/>
</dbReference>
<gene>
    <name evidence="2" type="ORF">HMPREF1318_2064</name>
</gene>
<reference evidence="2 3" key="1">
    <citation type="submission" date="2012-05" db="EMBL/GenBank/DDBJ databases">
        <authorList>
            <person name="Harkins D.M."/>
            <person name="Madupu R."/>
            <person name="Durkin A.S."/>
            <person name="Torralba M."/>
            <person name="Methe B."/>
            <person name="Sutton G.G."/>
            <person name="Nelson K.E."/>
        </authorList>
    </citation>
    <scope>NUCLEOTIDE SEQUENCE [LARGE SCALE GENOMIC DNA]</scope>
    <source>
        <strain evidence="2 3">F0489</strain>
    </source>
</reference>
<keyword evidence="3" id="KW-1185">Reference proteome</keyword>
<dbReference type="Proteomes" id="UP000002941">
    <property type="component" value="Unassembled WGS sequence"/>
</dbReference>
<dbReference type="PATRIC" id="fig|1125718.3.peg.300"/>
<feature type="region of interest" description="Disordered" evidence="1">
    <location>
        <begin position="60"/>
        <end position="83"/>
    </location>
</feature>
<proteinExistence type="predicted"/>
<dbReference type="Pfam" id="PF06013">
    <property type="entry name" value="WXG100"/>
    <property type="match status" value="1"/>
</dbReference>
<accession>J1HP56</accession>
<evidence type="ECO:0000313" key="3">
    <source>
        <dbReference type="Proteomes" id="UP000002941"/>
    </source>
</evidence>
<name>J1HP56_9ACTO</name>
<dbReference type="InterPro" id="IPR010310">
    <property type="entry name" value="T7SS_ESAT-6-like"/>
</dbReference>
<dbReference type="InterPro" id="IPR036689">
    <property type="entry name" value="ESAT-6-like_sf"/>
</dbReference>
<dbReference type="EMBL" id="AKFT01000014">
    <property type="protein sequence ID" value="EJF47378.1"/>
    <property type="molecule type" value="Genomic_DNA"/>
</dbReference>
<dbReference type="SUPFAM" id="SSF140453">
    <property type="entry name" value="EsxAB dimer-like"/>
    <property type="match status" value="1"/>
</dbReference>
<evidence type="ECO:0008006" key="4">
    <source>
        <dbReference type="Google" id="ProtNLM"/>
    </source>
</evidence>
<organism evidence="2 3">
    <name type="scientific">Actinomyces massiliensis F0489</name>
    <dbReference type="NCBI Taxonomy" id="1125718"/>
    <lineage>
        <taxon>Bacteria</taxon>
        <taxon>Bacillati</taxon>
        <taxon>Actinomycetota</taxon>
        <taxon>Actinomycetes</taxon>
        <taxon>Actinomycetales</taxon>
        <taxon>Actinomycetaceae</taxon>
        <taxon>Actinomyces</taxon>
    </lineage>
</organism>
<sequence>MNRVESSVQALIGAGGWTGAGASAFQTAANQWIQDAKNIIAVLERFENSLQATDTQYQTTEEEAASGAQKLAGASQGYHGMMP</sequence>
<protein>
    <recommendedName>
        <fullName evidence="4">WXG100 family type VII secretion target</fullName>
    </recommendedName>
</protein>
<evidence type="ECO:0000313" key="2">
    <source>
        <dbReference type="EMBL" id="EJF47378.1"/>
    </source>
</evidence>